<dbReference type="Gene3D" id="3.10.180.10">
    <property type="entry name" value="2,3-Dihydroxybiphenyl 1,2-Dioxygenase, domain 1"/>
    <property type="match status" value="1"/>
</dbReference>
<proteinExistence type="predicted"/>
<dbReference type="GO" id="GO:0046872">
    <property type="term" value="F:metal ion binding"/>
    <property type="evidence" value="ECO:0007669"/>
    <property type="project" value="UniProtKB-KW"/>
</dbReference>
<dbReference type="InterPro" id="IPR051332">
    <property type="entry name" value="Fosfomycin_Res_Enzymes"/>
</dbReference>
<dbReference type="EMBL" id="AP019309">
    <property type="protein sequence ID" value="BBH25520.1"/>
    <property type="molecule type" value="Genomic_DNA"/>
</dbReference>
<evidence type="ECO:0000259" key="2">
    <source>
        <dbReference type="PROSITE" id="PS51819"/>
    </source>
</evidence>
<dbReference type="SUPFAM" id="SSF54593">
    <property type="entry name" value="Glyoxalase/Bleomycin resistance protein/Dihydroxybiphenyl dioxygenase"/>
    <property type="match status" value="1"/>
</dbReference>
<gene>
    <name evidence="3" type="ORF">SG0102_04540</name>
</gene>
<dbReference type="Pfam" id="PF00903">
    <property type="entry name" value="Glyoxalase"/>
    <property type="match status" value="1"/>
</dbReference>
<dbReference type="PANTHER" id="PTHR36113">
    <property type="entry name" value="LYASE, PUTATIVE-RELATED-RELATED"/>
    <property type="match status" value="1"/>
</dbReference>
<dbReference type="InterPro" id="IPR037478">
    <property type="entry name" value="YwkD-like_dom"/>
</dbReference>
<dbReference type="PROSITE" id="PS51819">
    <property type="entry name" value="VOC"/>
    <property type="match status" value="1"/>
</dbReference>
<dbReference type="KEGG" id="ebm:SG0102_04540"/>
<feature type="domain" description="VOC" evidence="2">
    <location>
        <begin position="5"/>
        <end position="127"/>
    </location>
</feature>
<dbReference type="FunCoup" id="A0A3G9J2Y2">
    <property type="interactions" value="122"/>
</dbReference>
<name>A0A3G9J2Y2_9FIRM</name>
<evidence type="ECO:0000256" key="1">
    <source>
        <dbReference type="ARBA" id="ARBA00022723"/>
    </source>
</evidence>
<keyword evidence="1" id="KW-0479">Metal-binding</keyword>
<dbReference type="InterPro" id="IPR029068">
    <property type="entry name" value="Glyas_Bleomycin-R_OHBP_Dase"/>
</dbReference>
<dbReference type="PANTHER" id="PTHR36113:SF6">
    <property type="entry name" value="FOSFOMYCIN RESISTANCE PROTEIN FOSX"/>
    <property type="match status" value="1"/>
</dbReference>
<dbReference type="AlphaFoldDB" id="A0A3G9J2Y2"/>
<keyword evidence="4" id="KW-1185">Reference proteome</keyword>
<sequence>MQLQKIHHVAIITSDYDKTMDFYVHKLGFKIIRENKREERHDIKLDLKLGDSELEIFIEENPPKRVSYPQEACGLRHLAFHVEDVEATIKELEGKGIACEPLRYDTYTHKKMTFFKDPDGLPLEIHE</sequence>
<evidence type="ECO:0000313" key="4">
    <source>
        <dbReference type="Proteomes" id="UP000268059"/>
    </source>
</evidence>
<dbReference type="OrthoDB" id="9788468at2"/>
<dbReference type="Proteomes" id="UP000268059">
    <property type="component" value="Chromosome"/>
</dbReference>
<organism evidence="3 4">
    <name type="scientific">Intestinibaculum porci</name>
    <dbReference type="NCBI Taxonomy" id="2487118"/>
    <lineage>
        <taxon>Bacteria</taxon>
        <taxon>Bacillati</taxon>
        <taxon>Bacillota</taxon>
        <taxon>Erysipelotrichia</taxon>
        <taxon>Erysipelotrichales</taxon>
        <taxon>Erysipelotrichaceae</taxon>
        <taxon>Intestinibaculum</taxon>
    </lineage>
</organism>
<dbReference type="CDD" id="cd08352">
    <property type="entry name" value="VOC_Bs_YwkD_like"/>
    <property type="match status" value="1"/>
</dbReference>
<dbReference type="InterPro" id="IPR037523">
    <property type="entry name" value="VOC_core"/>
</dbReference>
<accession>A0A3G9J2Y2</accession>
<protein>
    <submittedName>
        <fullName evidence="3">Glyoxalase</fullName>
    </submittedName>
</protein>
<dbReference type="RefSeq" id="WP_125118461.1">
    <property type="nucleotide sequence ID" value="NZ_AP019309.1"/>
</dbReference>
<dbReference type="InParanoid" id="A0A3G9J2Y2"/>
<evidence type="ECO:0000313" key="3">
    <source>
        <dbReference type="EMBL" id="BBH25520.1"/>
    </source>
</evidence>
<dbReference type="InterPro" id="IPR004360">
    <property type="entry name" value="Glyas_Fos-R_dOase_dom"/>
</dbReference>
<reference evidence="3 4" key="1">
    <citation type="submission" date="2018-11" db="EMBL/GenBank/DDBJ databases">
        <title>Novel Erysipelotrichaceae bacterium isolated from small intestine of a swine.</title>
        <authorList>
            <person name="Kim J.S."/>
            <person name="Choe H."/>
            <person name="Lee Y.R."/>
            <person name="Kim K.M."/>
            <person name="Park D.S."/>
        </authorList>
    </citation>
    <scope>NUCLEOTIDE SEQUENCE [LARGE SCALE GENOMIC DNA]</scope>
    <source>
        <strain evidence="3 4">SG0102</strain>
    </source>
</reference>